<evidence type="ECO:0000313" key="1">
    <source>
        <dbReference type="EMBL" id="KYO32050.1"/>
    </source>
</evidence>
<dbReference type="EMBL" id="AKHW03004004">
    <property type="protein sequence ID" value="KYO32050.1"/>
    <property type="molecule type" value="Genomic_DNA"/>
</dbReference>
<sequence length="95" mass="10731">MAYLLSELVKESIYKLSILRVRPPPPSTLAFILVKLLVLKSYNMQTDPMLLLMSVEQLQSSIQNNLFVGAGNQQGYLVIHAQCTVWLVAEAQRRV</sequence>
<proteinExistence type="predicted"/>
<reference evidence="1 2" key="1">
    <citation type="journal article" date="2012" name="Genome Biol.">
        <title>Sequencing three crocodilian genomes to illuminate the evolution of archosaurs and amniotes.</title>
        <authorList>
            <person name="St John J.A."/>
            <person name="Braun E.L."/>
            <person name="Isberg S.R."/>
            <person name="Miles L.G."/>
            <person name="Chong A.Y."/>
            <person name="Gongora J."/>
            <person name="Dalzell P."/>
            <person name="Moran C."/>
            <person name="Bed'hom B."/>
            <person name="Abzhanov A."/>
            <person name="Burgess S.C."/>
            <person name="Cooksey A.M."/>
            <person name="Castoe T.A."/>
            <person name="Crawford N.G."/>
            <person name="Densmore L.D."/>
            <person name="Drew J.C."/>
            <person name="Edwards S.V."/>
            <person name="Faircloth B.C."/>
            <person name="Fujita M.K."/>
            <person name="Greenwold M.J."/>
            <person name="Hoffmann F.G."/>
            <person name="Howard J.M."/>
            <person name="Iguchi T."/>
            <person name="Janes D.E."/>
            <person name="Khan S.Y."/>
            <person name="Kohno S."/>
            <person name="de Koning A.J."/>
            <person name="Lance S.L."/>
            <person name="McCarthy F.M."/>
            <person name="McCormack J.E."/>
            <person name="Merchant M.E."/>
            <person name="Peterson D.G."/>
            <person name="Pollock D.D."/>
            <person name="Pourmand N."/>
            <person name="Raney B.J."/>
            <person name="Roessler K.A."/>
            <person name="Sanford J.R."/>
            <person name="Sawyer R.H."/>
            <person name="Schmidt C.J."/>
            <person name="Triplett E.W."/>
            <person name="Tuberville T.D."/>
            <person name="Venegas-Anaya M."/>
            <person name="Howard J.T."/>
            <person name="Jarvis E.D."/>
            <person name="Guillette L.J.Jr."/>
            <person name="Glenn T.C."/>
            <person name="Green R.E."/>
            <person name="Ray D.A."/>
        </authorList>
    </citation>
    <scope>NUCLEOTIDE SEQUENCE [LARGE SCALE GENOMIC DNA]</scope>
    <source>
        <strain evidence="1">KSC_2009_1</strain>
    </source>
</reference>
<name>A0A151N5I9_ALLMI</name>
<organism evidence="1 2">
    <name type="scientific">Alligator mississippiensis</name>
    <name type="common">American alligator</name>
    <dbReference type="NCBI Taxonomy" id="8496"/>
    <lineage>
        <taxon>Eukaryota</taxon>
        <taxon>Metazoa</taxon>
        <taxon>Chordata</taxon>
        <taxon>Craniata</taxon>
        <taxon>Vertebrata</taxon>
        <taxon>Euteleostomi</taxon>
        <taxon>Archelosauria</taxon>
        <taxon>Archosauria</taxon>
        <taxon>Crocodylia</taxon>
        <taxon>Alligatoridae</taxon>
        <taxon>Alligatorinae</taxon>
        <taxon>Alligator</taxon>
    </lineage>
</organism>
<accession>A0A151N5I9</accession>
<evidence type="ECO:0000313" key="2">
    <source>
        <dbReference type="Proteomes" id="UP000050525"/>
    </source>
</evidence>
<comment type="caution">
    <text evidence="1">The sequence shown here is derived from an EMBL/GenBank/DDBJ whole genome shotgun (WGS) entry which is preliminary data.</text>
</comment>
<dbReference type="Proteomes" id="UP000050525">
    <property type="component" value="Unassembled WGS sequence"/>
</dbReference>
<protein>
    <submittedName>
        <fullName evidence="1">Uncharacterized protein</fullName>
    </submittedName>
</protein>
<gene>
    <name evidence="1" type="ORF">Y1Q_0007071</name>
</gene>
<keyword evidence="2" id="KW-1185">Reference proteome</keyword>
<dbReference type="AlphaFoldDB" id="A0A151N5I9"/>